<dbReference type="PRINTS" id="PR00404">
    <property type="entry name" value="MADSDOMAIN"/>
</dbReference>
<evidence type="ECO:0000313" key="7">
    <source>
        <dbReference type="EMBL" id="KAE9446370.1"/>
    </source>
</evidence>
<dbReference type="EMBL" id="QEFC01003767">
    <property type="protein sequence ID" value="KAE9446370.1"/>
    <property type="molecule type" value="Genomic_DNA"/>
</dbReference>
<evidence type="ECO:0000256" key="2">
    <source>
        <dbReference type="ARBA" id="ARBA00023015"/>
    </source>
</evidence>
<keyword evidence="2" id="KW-0805">Transcription regulation</keyword>
<proteinExistence type="predicted"/>
<dbReference type="GO" id="GO:0000981">
    <property type="term" value="F:DNA-binding transcription factor activity, RNA polymerase II-specific"/>
    <property type="evidence" value="ECO:0007669"/>
    <property type="project" value="InterPro"/>
</dbReference>
<evidence type="ECO:0000259" key="6">
    <source>
        <dbReference type="PROSITE" id="PS50066"/>
    </source>
</evidence>
<keyword evidence="4" id="KW-0804">Transcription</keyword>
<evidence type="ECO:0000256" key="1">
    <source>
        <dbReference type="ARBA" id="ARBA00004123"/>
    </source>
</evidence>
<evidence type="ECO:0000313" key="8">
    <source>
        <dbReference type="Proteomes" id="UP000428333"/>
    </source>
</evidence>
<dbReference type="GO" id="GO:0045944">
    <property type="term" value="P:positive regulation of transcription by RNA polymerase II"/>
    <property type="evidence" value="ECO:0007669"/>
    <property type="project" value="InterPro"/>
</dbReference>
<keyword evidence="5" id="KW-0539">Nucleus</keyword>
<dbReference type="Pfam" id="PF00319">
    <property type="entry name" value="SRF-TF"/>
    <property type="match status" value="1"/>
</dbReference>
<dbReference type="PANTHER" id="PTHR11945:SF387">
    <property type="entry name" value="AGAMOUS-LIKE MADS-BOX PROTEIN AGL80"/>
    <property type="match status" value="1"/>
</dbReference>
<dbReference type="GO" id="GO:0046983">
    <property type="term" value="F:protein dimerization activity"/>
    <property type="evidence" value="ECO:0007669"/>
    <property type="project" value="InterPro"/>
</dbReference>
<evidence type="ECO:0000256" key="5">
    <source>
        <dbReference type="ARBA" id="ARBA00023242"/>
    </source>
</evidence>
<feature type="non-terminal residue" evidence="7">
    <location>
        <position position="1"/>
    </location>
</feature>
<dbReference type="PROSITE" id="PS50066">
    <property type="entry name" value="MADS_BOX_2"/>
    <property type="match status" value="1"/>
</dbReference>
<name>A0A6A4KKQ4_9ERIC</name>
<organism evidence="7 8">
    <name type="scientific">Rhododendron williamsianum</name>
    <dbReference type="NCBI Taxonomy" id="262921"/>
    <lineage>
        <taxon>Eukaryota</taxon>
        <taxon>Viridiplantae</taxon>
        <taxon>Streptophyta</taxon>
        <taxon>Embryophyta</taxon>
        <taxon>Tracheophyta</taxon>
        <taxon>Spermatophyta</taxon>
        <taxon>Magnoliopsida</taxon>
        <taxon>eudicotyledons</taxon>
        <taxon>Gunneridae</taxon>
        <taxon>Pentapetalae</taxon>
        <taxon>asterids</taxon>
        <taxon>Ericales</taxon>
        <taxon>Ericaceae</taxon>
        <taxon>Ericoideae</taxon>
        <taxon>Rhodoreae</taxon>
        <taxon>Rhododendron</taxon>
    </lineage>
</organism>
<dbReference type="GO" id="GO:0005634">
    <property type="term" value="C:nucleus"/>
    <property type="evidence" value="ECO:0007669"/>
    <property type="project" value="UniProtKB-SubCell"/>
</dbReference>
<dbReference type="InterPro" id="IPR036879">
    <property type="entry name" value="TF_MADSbox_sf"/>
</dbReference>
<sequence length="163" mass="18540">MGRAVKFEFIANESVRRQTFRKRRAGLMKKVSELRTLCGVDACAVIYGTPDAQPDVCPSPPETYHVLERFCNLPIMKKDLSVMNRETFLTQNVTRVNTTLQKFKYRNWRVEKEQLMGKNLVEINLNDVGNLKDLEDVSGLLEGRINSAAKQIEHIKSGGVRGN</sequence>
<dbReference type="SMART" id="SM00432">
    <property type="entry name" value="MADS"/>
    <property type="match status" value="1"/>
</dbReference>
<dbReference type="Gene3D" id="3.40.1810.10">
    <property type="entry name" value="Transcription factor, MADS-box"/>
    <property type="match status" value="1"/>
</dbReference>
<evidence type="ECO:0000256" key="3">
    <source>
        <dbReference type="ARBA" id="ARBA00023125"/>
    </source>
</evidence>
<dbReference type="InterPro" id="IPR002100">
    <property type="entry name" value="TF_MADSbox"/>
</dbReference>
<dbReference type="PANTHER" id="PTHR11945">
    <property type="entry name" value="MADS BOX PROTEIN"/>
    <property type="match status" value="1"/>
</dbReference>
<keyword evidence="3" id="KW-0238">DNA-binding</keyword>
<accession>A0A6A4KKQ4</accession>
<dbReference type="OrthoDB" id="1692623at2759"/>
<comment type="subcellular location">
    <subcellularLocation>
        <location evidence="1">Nucleus</location>
    </subcellularLocation>
</comment>
<dbReference type="SUPFAM" id="SSF55455">
    <property type="entry name" value="SRF-like"/>
    <property type="match status" value="1"/>
</dbReference>
<protein>
    <recommendedName>
        <fullName evidence="6">MADS-box domain-containing protein</fullName>
    </recommendedName>
</protein>
<dbReference type="CDD" id="cd00266">
    <property type="entry name" value="MADS_SRF_like"/>
    <property type="match status" value="1"/>
</dbReference>
<keyword evidence="8" id="KW-1185">Reference proteome</keyword>
<feature type="domain" description="MADS-box" evidence="6">
    <location>
        <begin position="1"/>
        <end position="49"/>
    </location>
</feature>
<dbReference type="InterPro" id="IPR033897">
    <property type="entry name" value="SRF-like_MADS-box"/>
</dbReference>
<reference evidence="7 8" key="1">
    <citation type="journal article" date="2019" name="Genome Biol. Evol.">
        <title>The Rhododendron genome and chromosomal organization provide insight into shared whole-genome duplications across the heath family (Ericaceae).</title>
        <authorList>
            <person name="Soza V.L."/>
            <person name="Lindsley D."/>
            <person name="Waalkes A."/>
            <person name="Ramage E."/>
            <person name="Patwardhan R.P."/>
            <person name="Burton J.N."/>
            <person name="Adey A."/>
            <person name="Kumar A."/>
            <person name="Qiu R."/>
            <person name="Shendure J."/>
            <person name="Hall B."/>
        </authorList>
    </citation>
    <scope>NUCLEOTIDE SEQUENCE [LARGE SCALE GENOMIC DNA]</scope>
    <source>
        <strain evidence="7">RSF 1966-606</strain>
    </source>
</reference>
<dbReference type="Proteomes" id="UP000428333">
    <property type="component" value="Linkage Group LG13"/>
</dbReference>
<gene>
    <name evidence="7" type="ORF">C3L33_21728</name>
</gene>
<evidence type="ECO:0000256" key="4">
    <source>
        <dbReference type="ARBA" id="ARBA00023163"/>
    </source>
</evidence>
<dbReference type="AlphaFoldDB" id="A0A6A4KKQ4"/>
<comment type="caution">
    <text evidence="7">The sequence shown here is derived from an EMBL/GenBank/DDBJ whole genome shotgun (WGS) entry which is preliminary data.</text>
</comment>
<dbReference type="GO" id="GO:0000978">
    <property type="term" value="F:RNA polymerase II cis-regulatory region sequence-specific DNA binding"/>
    <property type="evidence" value="ECO:0007669"/>
    <property type="project" value="TreeGrafter"/>
</dbReference>